<organism evidence="1 2">
    <name type="scientific">Motilimonas cestriensis</name>
    <dbReference type="NCBI Taxonomy" id="2742685"/>
    <lineage>
        <taxon>Bacteria</taxon>
        <taxon>Pseudomonadati</taxon>
        <taxon>Pseudomonadota</taxon>
        <taxon>Gammaproteobacteria</taxon>
        <taxon>Alteromonadales</taxon>
        <taxon>Alteromonadales genera incertae sedis</taxon>
        <taxon>Motilimonas</taxon>
    </lineage>
</organism>
<dbReference type="InterPro" id="IPR038666">
    <property type="entry name" value="SSP1_head-tail_sf"/>
</dbReference>
<keyword evidence="2" id="KW-1185">Reference proteome</keyword>
<accession>A0ABS8WDT9</accession>
<dbReference type="EMBL" id="JAIMJA010000035">
    <property type="protein sequence ID" value="MCE2597204.1"/>
    <property type="molecule type" value="Genomic_DNA"/>
</dbReference>
<evidence type="ECO:0000313" key="1">
    <source>
        <dbReference type="EMBL" id="MCE2597204.1"/>
    </source>
</evidence>
<protein>
    <submittedName>
        <fullName evidence="1">Head-tail adaptor protein</fullName>
    </submittedName>
</protein>
<proteinExistence type="predicted"/>
<dbReference type="Gene3D" id="2.40.10.270">
    <property type="entry name" value="Bacteriophage SPP1 head-tail adaptor protein"/>
    <property type="match status" value="1"/>
</dbReference>
<reference evidence="1 2" key="1">
    <citation type="journal article" date="2022" name="Environ. Microbiol. Rep.">
        <title>Eco-phylogenetic analyses reveal divergent evolution of vitamin B12 metabolism in the marine bacterial family 'Psychromonadaceae'.</title>
        <authorList>
            <person name="Jin X."/>
            <person name="Yang Y."/>
            <person name="Cao H."/>
            <person name="Gao B."/>
            <person name="Zhao Z."/>
        </authorList>
    </citation>
    <scope>NUCLEOTIDE SEQUENCE [LARGE SCALE GENOMIC DNA]</scope>
    <source>
        <strain evidence="1 2">MKS20</strain>
    </source>
</reference>
<name>A0ABS8WDT9_9GAMM</name>
<dbReference type="RefSeq" id="WP_233054955.1">
    <property type="nucleotide sequence ID" value="NZ_JAIMJA010000035.1"/>
</dbReference>
<dbReference type="Pfam" id="PF05521">
    <property type="entry name" value="Phage_HCP"/>
    <property type="match status" value="1"/>
</dbReference>
<evidence type="ECO:0000313" key="2">
    <source>
        <dbReference type="Proteomes" id="UP001201273"/>
    </source>
</evidence>
<sequence>MIETGKLTQRLNLYAATTTKSLSGAPIAAITRMGGAWAELVIGRADTATSQDRDRAVGVYQFRVRWLTTAPDWVNWRGKWFRVTGVDDTDSHRAQMLITGDLTDAPPTIKAQP</sequence>
<dbReference type="InterPro" id="IPR008767">
    <property type="entry name" value="Phage_SPP1_head-tail_adaptor"/>
</dbReference>
<gene>
    <name evidence="1" type="ORF">K6Y31_20735</name>
</gene>
<dbReference type="Proteomes" id="UP001201273">
    <property type="component" value="Unassembled WGS sequence"/>
</dbReference>
<comment type="caution">
    <text evidence="1">The sequence shown here is derived from an EMBL/GenBank/DDBJ whole genome shotgun (WGS) entry which is preliminary data.</text>
</comment>